<evidence type="ECO:0000256" key="5">
    <source>
        <dbReference type="SAM" id="MobiDB-lite"/>
    </source>
</evidence>
<gene>
    <name evidence="6" type="ORF">SEPCBS57363_002827</name>
</gene>
<organism evidence="6 7">
    <name type="scientific">Sporothrix epigloea</name>
    <dbReference type="NCBI Taxonomy" id="1892477"/>
    <lineage>
        <taxon>Eukaryota</taxon>
        <taxon>Fungi</taxon>
        <taxon>Dikarya</taxon>
        <taxon>Ascomycota</taxon>
        <taxon>Pezizomycotina</taxon>
        <taxon>Sordariomycetes</taxon>
        <taxon>Sordariomycetidae</taxon>
        <taxon>Ophiostomatales</taxon>
        <taxon>Ophiostomataceae</taxon>
        <taxon>Sporothrix</taxon>
    </lineage>
</organism>
<evidence type="ECO:0000256" key="4">
    <source>
        <dbReference type="ARBA" id="ARBA00023136"/>
    </source>
</evidence>
<evidence type="ECO:0000313" key="6">
    <source>
        <dbReference type="EMBL" id="CAK7267908.1"/>
    </source>
</evidence>
<keyword evidence="4" id="KW-0472">Membrane</keyword>
<evidence type="ECO:0000256" key="1">
    <source>
        <dbReference type="ARBA" id="ARBA00004141"/>
    </source>
</evidence>
<evidence type="ECO:0000313" key="7">
    <source>
        <dbReference type="Proteomes" id="UP001642501"/>
    </source>
</evidence>
<dbReference type="PANTHER" id="PTHR23112">
    <property type="entry name" value="G PROTEIN-COUPLED RECEPTOR 157-RELATED"/>
    <property type="match status" value="1"/>
</dbReference>
<proteinExistence type="predicted"/>
<sequence>MAVGYHVFHQRNQLRNLTLSNQAKDLSSFEVKDSPDKNLNSRVYGTVTTEVQITRDVCESALRCERTPPKTPLGSSMQCPWTEETFPLHSERMDEESTGEAAFYTPANHDFHSDTSTVYRATSTTIITSPSPSYGFVPIIQDQPPSMHRSCHFDTALSTYRLQQGFSRAPRPHFHCTSTSNTGKSSRSSAPLGDRISGGWQHFFGKLQHMDPVKLAYLRTSFVFAISVLVTWAPSSINRVYTLVHPARNSYGLNIASAAVLPLQGVWNAVIYFSTSWNLLRQETSQAYAQWTCFQIFSHRRNKTNGILVDGLVTHQATTIVPSPVLSPARTHSASRTHMNLTEGGDDTESDGFEGLGLFESSRPDYLPGNCRLWPTAGIDLNAFTRSNPRNPYKAPRRGNLRIQRGGQLDS</sequence>
<evidence type="ECO:0000256" key="3">
    <source>
        <dbReference type="ARBA" id="ARBA00022989"/>
    </source>
</evidence>
<comment type="subcellular location">
    <subcellularLocation>
        <location evidence="1">Membrane</location>
        <topology evidence="1">Multi-pass membrane protein</topology>
    </subcellularLocation>
</comment>
<accession>A0ABP0DI27</accession>
<name>A0ABP0DI27_9PEZI</name>
<protein>
    <submittedName>
        <fullName evidence="6">Uncharacterized protein</fullName>
    </submittedName>
</protein>
<dbReference type="EMBL" id="CAWUOM010000040">
    <property type="protein sequence ID" value="CAK7267908.1"/>
    <property type="molecule type" value="Genomic_DNA"/>
</dbReference>
<keyword evidence="2" id="KW-0812">Transmembrane</keyword>
<comment type="caution">
    <text evidence="6">The sequence shown here is derived from an EMBL/GenBank/DDBJ whole genome shotgun (WGS) entry which is preliminary data.</text>
</comment>
<reference evidence="6 7" key="1">
    <citation type="submission" date="2024-01" db="EMBL/GenBank/DDBJ databases">
        <authorList>
            <person name="Allen C."/>
            <person name="Tagirdzhanova G."/>
        </authorList>
    </citation>
    <scope>NUCLEOTIDE SEQUENCE [LARGE SCALE GENOMIC DNA]</scope>
    <source>
        <strain evidence="6 7">CBS 573.63</strain>
    </source>
</reference>
<feature type="region of interest" description="Disordered" evidence="5">
    <location>
        <begin position="385"/>
        <end position="411"/>
    </location>
</feature>
<dbReference type="Proteomes" id="UP001642501">
    <property type="component" value="Unassembled WGS sequence"/>
</dbReference>
<evidence type="ECO:0000256" key="2">
    <source>
        <dbReference type="ARBA" id="ARBA00022692"/>
    </source>
</evidence>
<keyword evidence="7" id="KW-1185">Reference proteome</keyword>
<keyword evidence="3" id="KW-1133">Transmembrane helix</keyword>
<dbReference type="PANTHER" id="PTHR23112:SF0">
    <property type="entry name" value="TRANSMEMBRANE PROTEIN 116"/>
    <property type="match status" value="1"/>
</dbReference>